<comment type="similarity">
    <text evidence="3">Belongs to the acetyltransferase family. MAK3 subfamily.</text>
</comment>
<dbReference type="InterPro" id="IPR016181">
    <property type="entry name" value="Acyl_CoA_acyltransferase"/>
</dbReference>
<dbReference type="SUPFAM" id="SSF55729">
    <property type="entry name" value="Acyl-CoA N-acyltransferases (Nat)"/>
    <property type="match status" value="1"/>
</dbReference>
<dbReference type="Proteomes" id="UP001153365">
    <property type="component" value="Unassembled WGS sequence"/>
</dbReference>
<dbReference type="Pfam" id="PF00583">
    <property type="entry name" value="Acetyltransf_1"/>
    <property type="match status" value="1"/>
</dbReference>
<protein>
    <submittedName>
        <fullName evidence="5">Acyl-CoA N-acyltransferase</fullName>
    </submittedName>
</protein>
<keyword evidence="2" id="KW-0012">Acyltransferase</keyword>
<sequence>MIDKQQSQTLIQQNLSTTFEFRTYQSDIDELRLIIDLIDKELSEPYIIYTYRYFLTYWPHLCILAFQKLTNDLVGVIICKQNENRVPSNRGYIAMLITKQSHRKLGIARSLVQIAIEKMVKDGAQEIVLETESDNREALNFYKNLGFIREKRLYAFYLNRKDAFRLVLQVPEKDDQFA</sequence>
<evidence type="ECO:0000256" key="3">
    <source>
        <dbReference type="ARBA" id="ARBA00024025"/>
    </source>
</evidence>
<dbReference type="InterPro" id="IPR044542">
    <property type="entry name" value="NAA30-like"/>
</dbReference>
<dbReference type="PROSITE" id="PS51186">
    <property type="entry name" value="GNAT"/>
    <property type="match status" value="1"/>
</dbReference>
<organism evidence="5 6">
    <name type="scientific">Phakopsora pachyrhizi</name>
    <name type="common">Asian soybean rust disease fungus</name>
    <dbReference type="NCBI Taxonomy" id="170000"/>
    <lineage>
        <taxon>Eukaryota</taxon>
        <taxon>Fungi</taxon>
        <taxon>Dikarya</taxon>
        <taxon>Basidiomycota</taxon>
        <taxon>Pucciniomycotina</taxon>
        <taxon>Pucciniomycetes</taxon>
        <taxon>Pucciniales</taxon>
        <taxon>Phakopsoraceae</taxon>
        <taxon>Phakopsora</taxon>
    </lineage>
</organism>
<dbReference type="GO" id="GO:0004596">
    <property type="term" value="F:protein-N-terminal amino-acid acetyltransferase activity"/>
    <property type="evidence" value="ECO:0007669"/>
    <property type="project" value="InterPro"/>
</dbReference>
<dbReference type="PANTHER" id="PTHR45896">
    <property type="entry name" value="N-ALPHA-ACETYLTRANSFERASE 30"/>
    <property type="match status" value="1"/>
</dbReference>
<name>A0AAV0BF89_PHAPC</name>
<dbReference type="AlphaFoldDB" id="A0AAV0BF89"/>
<evidence type="ECO:0000256" key="2">
    <source>
        <dbReference type="ARBA" id="ARBA00023315"/>
    </source>
</evidence>
<evidence type="ECO:0000256" key="1">
    <source>
        <dbReference type="ARBA" id="ARBA00022679"/>
    </source>
</evidence>
<dbReference type="EMBL" id="CALTRL010005743">
    <property type="protein sequence ID" value="CAH7685779.1"/>
    <property type="molecule type" value="Genomic_DNA"/>
</dbReference>
<keyword evidence="6" id="KW-1185">Reference proteome</keyword>
<keyword evidence="1" id="KW-0808">Transferase</keyword>
<feature type="domain" description="N-acetyltransferase" evidence="4">
    <location>
        <begin position="19"/>
        <end position="171"/>
    </location>
</feature>
<reference evidence="5" key="1">
    <citation type="submission" date="2022-06" db="EMBL/GenBank/DDBJ databases">
        <authorList>
            <consortium name="SYNGENTA / RWTH Aachen University"/>
        </authorList>
    </citation>
    <scope>NUCLEOTIDE SEQUENCE</scope>
</reference>
<gene>
    <name evidence="5" type="ORF">PPACK8108_LOCUS20355</name>
</gene>
<evidence type="ECO:0000259" key="4">
    <source>
        <dbReference type="PROSITE" id="PS51186"/>
    </source>
</evidence>
<dbReference type="Gene3D" id="3.40.630.30">
    <property type="match status" value="1"/>
</dbReference>
<comment type="caution">
    <text evidence="5">The sequence shown here is derived from an EMBL/GenBank/DDBJ whole genome shotgun (WGS) entry which is preliminary data.</text>
</comment>
<dbReference type="GO" id="GO:0031417">
    <property type="term" value="C:NatC complex"/>
    <property type="evidence" value="ECO:0007669"/>
    <property type="project" value="TreeGrafter"/>
</dbReference>
<dbReference type="PANTHER" id="PTHR45896:SF1">
    <property type="entry name" value="N-ALPHA-ACETYLTRANSFERASE 30"/>
    <property type="match status" value="1"/>
</dbReference>
<dbReference type="CDD" id="cd04301">
    <property type="entry name" value="NAT_SF"/>
    <property type="match status" value="1"/>
</dbReference>
<dbReference type="InterPro" id="IPR000182">
    <property type="entry name" value="GNAT_dom"/>
</dbReference>
<evidence type="ECO:0000313" key="6">
    <source>
        <dbReference type="Proteomes" id="UP001153365"/>
    </source>
</evidence>
<accession>A0AAV0BF89</accession>
<evidence type="ECO:0000313" key="5">
    <source>
        <dbReference type="EMBL" id="CAH7685779.1"/>
    </source>
</evidence>
<proteinExistence type="inferred from homology"/>